<dbReference type="AlphaFoldDB" id="A0A166IC83"/>
<evidence type="ECO:0000313" key="4">
    <source>
        <dbReference type="EMBL" id="WOG84667.1"/>
    </source>
</evidence>
<dbReference type="PROSITE" id="PS50081">
    <property type="entry name" value="ZF_DAG_PE_2"/>
    <property type="match status" value="1"/>
</dbReference>
<dbReference type="PANTHER" id="PTHR46477:SF3">
    <property type="entry name" value="CYSTEINE_HISTIDINE-RICH C1 DOMAIN FAMILY PROTEIN"/>
    <property type="match status" value="1"/>
</dbReference>
<dbReference type="KEGG" id="dcr:108192878"/>
<keyword evidence="5" id="KW-1185">Reference proteome</keyword>
<keyword evidence="3" id="KW-0862">Zinc</keyword>
<organism evidence="4 5">
    <name type="scientific">Daucus carota subsp. sativus</name>
    <name type="common">Carrot</name>
    <dbReference type="NCBI Taxonomy" id="79200"/>
    <lineage>
        <taxon>Eukaryota</taxon>
        <taxon>Viridiplantae</taxon>
        <taxon>Streptophyta</taxon>
        <taxon>Embryophyta</taxon>
        <taxon>Tracheophyta</taxon>
        <taxon>Spermatophyta</taxon>
        <taxon>Magnoliopsida</taxon>
        <taxon>eudicotyledons</taxon>
        <taxon>Gunneridae</taxon>
        <taxon>Pentapetalae</taxon>
        <taxon>asterids</taxon>
        <taxon>campanulids</taxon>
        <taxon>Apiales</taxon>
        <taxon>Apiaceae</taxon>
        <taxon>Apioideae</taxon>
        <taxon>Scandiceae</taxon>
        <taxon>Daucinae</taxon>
        <taxon>Daucus</taxon>
        <taxon>Daucus sect. Daucus</taxon>
    </lineage>
</organism>
<dbReference type="InterPro" id="IPR046349">
    <property type="entry name" value="C1-like_sf"/>
</dbReference>
<evidence type="ECO:0000256" key="2">
    <source>
        <dbReference type="ARBA" id="ARBA00022737"/>
    </source>
</evidence>
<evidence type="ECO:0000256" key="1">
    <source>
        <dbReference type="ARBA" id="ARBA00022723"/>
    </source>
</evidence>
<dbReference type="InterPro" id="IPR004146">
    <property type="entry name" value="DC1"/>
</dbReference>
<dbReference type="Gene3D" id="3.30.60.20">
    <property type="match status" value="1"/>
</dbReference>
<dbReference type="PANTHER" id="PTHR46477">
    <property type="entry name" value="CYSTEINE/HISTIDINE-RICH C1 DOMAIN FAMILY PROTEIN"/>
    <property type="match status" value="1"/>
</dbReference>
<gene>
    <name evidence="4" type="ORF">DCAR_0103851</name>
</gene>
<dbReference type="EMBL" id="CP093343">
    <property type="protein sequence ID" value="WOG84667.1"/>
    <property type="molecule type" value="Genomic_DNA"/>
</dbReference>
<dbReference type="SUPFAM" id="SSF57889">
    <property type="entry name" value="Cysteine-rich domain"/>
    <property type="match status" value="1"/>
</dbReference>
<dbReference type="OMA" id="HVACVKG"/>
<proteinExistence type="predicted"/>
<dbReference type="GO" id="GO:0046872">
    <property type="term" value="F:metal ion binding"/>
    <property type="evidence" value="ECO:0007669"/>
    <property type="project" value="UniProtKB-KW"/>
</dbReference>
<reference evidence="4" key="2">
    <citation type="submission" date="2022-03" db="EMBL/GenBank/DDBJ databases">
        <title>Draft title - Genomic analysis of global carrot germplasm unveils the trajectory of domestication and the origin of high carotenoid orange carrot.</title>
        <authorList>
            <person name="Iorizzo M."/>
            <person name="Ellison S."/>
            <person name="Senalik D."/>
            <person name="Macko-Podgorni A."/>
            <person name="Grzebelus D."/>
            <person name="Bostan H."/>
            <person name="Rolling W."/>
            <person name="Curaba J."/>
            <person name="Simon P."/>
        </authorList>
    </citation>
    <scope>NUCLEOTIDE SEQUENCE</scope>
    <source>
        <tissue evidence="4">Leaf</tissue>
    </source>
</reference>
<dbReference type="OrthoDB" id="1852188at2759"/>
<protein>
    <submittedName>
        <fullName evidence="4">Uncharacterized protein</fullName>
    </submittedName>
</protein>
<keyword evidence="2" id="KW-0677">Repeat</keyword>
<sequence length="218" mass="24895">MKYSLEFTSNFIHPQHKLKFEYTEFPFWCDGCKEIGIGSKYKCSTCNYHFHKHCALPCASFVHPFYTKCCFQFLERPPGLVERYCNACLKRVSGFMYHCSSCGFDVHPCCANLPMVLDDGELKLELRSKMSAVCYTCGKKGIGIGWSYRSTCKKYNLHVACVKGMLVEARHDLYNCEGGTVKISSDTGIDEFKKLDTGLPSLKAILHNFHKNSMRMHT</sequence>
<dbReference type="Proteomes" id="UP000077755">
    <property type="component" value="Chromosome 1"/>
</dbReference>
<accession>A0A166IC83</accession>
<dbReference type="Gramene" id="KZN10978">
    <property type="protein sequence ID" value="KZN10978"/>
    <property type="gene ID" value="DCAR_003634"/>
</dbReference>
<keyword evidence="1" id="KW-0479">Metal-binding</keyword>
<evidence type="ECO:0000313" key="5">
    <source>
        <dbReference type="Proteomes" id="UP000077755"/>
    </source>
</evidence>
<dbReference type="InterPro" id="IPR002219">
    <property type="entry name" value="PKC_DAG/PE"/>
</dbReference>
<reference evidence="4" key="1">
    <citation type="journal article" date="2016" name="Nat. Genet.">
        <title>A high-quality carrot genome assembly provides new insights into carotenoid accumulation and asterid genome evolution.</title>
        <authorList>
            <person name="Iorizzo M."/>
            <person name="Ellison S."/>
            <person name="Senalik D."/>
            <person name="Zeng P."/>
            <person name="Satapoomin P."/>
            <person name="Huang J."/>
            <person name="Bowman M."/>
            <person name="Iovene M."/>
            <person name="Sanseverino W."/>
            <person name="Cavagnaro P."/>
            <person name="Yildiz M."/>
            <person name="Macko-Podgorni A."/>
            <person name="Moranska E."/>
            <person name="Grzebelus E."/>
            <person name="Grzebelus D."/>
            <person name="Ashrafi H."/>
            <person name="Zheng Z."/>
            <person name="Cheng S."/>
            <person name="Spooner D."/>
            <person name="Van Deynze A."/>
            <person name="Simon P."/>
        </authorList>
    </citation>
    <scope>NUCLEOTIDE SEQUENCE</scope>
    <source>
        <tissue evidence="4">Leaf</tissue>
    </source>
</reference>
<name>A0A166IC83_DAUCS</name>
<evidence type="ECO:0000256" key="3">
    <source>
        <dbReference type="ARBA" id="ARBA00022833"/>
    </source>
</evidence>
<dbReference type="Pfam" id="PF03107">
    <property type="entry name" value="C1_2"/>
    <property type="match status" value="1"/>
</dbReference>